<dbReference type="CDD" id="cd00130">
    <property type="entry name" value="PAS"/>
    <property type="match status" value="1"/>
</dbReference>
<feature type="transmembrane region" description="Helical" evidence="1">
    <location>
        <begin position="33"/>
        <end position="56"/>
    </location>
</feature>
<evidence type="ECO:0000256" key="1">
    <source>
        <dbReference type="SAM" id="Phobius"/>
    </source>
</evidence>
<keyword evidence="1" id="KW-0472">Membrane</keyword>
<reference evidence="3" key="1">
    <citation type="journal article" date="2014" name="Front. Microbiol.">
        <title>High frequency of phylogenetically diverse reductive dehalogenase-homologous genes in deep subseafloor sedimentary metagenomes.</title>
        <authorList>
            <person name="Kawai M."/>
            <person name="Futagami T."/>
            <person name="Toyoda A."/>
            <person name="Takaki Y."/>
            <person name="Nishi S."/>
            <person name="Hori S."/>
            <person name="Arai W."/>
            <person name="Tsubouchi T."/>
            <person name="Morono Y."/>
            <person name="Uchiyama I."/>
            <person name="Ito T."/>
            <person name="Fujiyama A."/>
            <person name="Inagaki F."/>
            <person name="Takami H."/>
        </authorList>
    </citation>
    <scope>NUCLEOTIDE SEQUENCE</scope>
    <source>
        <strain evidence="3">Expedition CK06-06</strain>
    </source>
</reference>
<feature type="domain" description="PAS" evidence="2">
    <location>
        <begin position="127"/>
        <end position="230"/>
    </location>
</feature>
<name>X1FDC4_9ZZZZ</name>
<feature type="transmembrane region" description="Helical" evidence="1">
    <location>
        <begin position="76"/>
        <end position="94"/>
    </location>
</feature>
<sequence>MITKSIDSKEISENKLFNELDLRKETRFLLKRLKLALISTILIVLLIYTLIDVFIFHKGDLTKTIFTLNFHEFWTYLIILIFFIIIYIFSYYFIKKQVIFEEVIKKSEENYLRLIEGANDLFSSIQDGIIVLDKDFNIIHINPTIQKWYSHKKQIIGKKCFQIYCNRDTQCLECSNLRLFQEKQIKSKVHPKYDKKGNEIGWLEVFSFPLFSQDTSNLVGIINYCKDITEKVKAEQLIIEENKRLTELNQFRKALITRVSHELK</sequence>
<dbReference type="NCBIfam" id="TIGR00229">
    <property type="entry name" value="sensory_box"/>
    <property type="match status" value="1"/>
</dbReference>
<proteinExistence type="predicted"/>
<evidence type="ECO:0000259" key="2">
    <source>
        <dbReference type="Pfam" id="PF13426"/>
    </source>
</evidence>
<comment type="caution">
    <text evidence="3">The sequence shown here is derived from an EMBL/GenBank/DDBJ whole genome shotgun (WGS) entry which is preliminary data.</text>
</comment>
<dbReference type="InterPro" id="IPR035965">
    <property type="entry name" value="PAS-like_dom_sf"/>
</dbReference>
<dbReference type="AlphaFoldDB" id="X1FDC4"/>
<protein>
    <recommendedName>
        <fullName evidence="2">PAS domain-containing protein</fullName>
    </recommendedName>
</protein>
<dbReference type="Gene3D" id="3.30.450.20">
    <property type="entry name" value="PAS domain"/>
    <property type="match status" value="1"/>
</dbReference>
<feature type="non-terminal residue" evidence="3">
    <location>
        <position position="264"/>
    </location>
</feature>
<organism evidence="3">
    <name type="scientific">marine sediment metagenome</name>
    <dbReference type="NCBI Taxonomy" id="412755"/>
    <lineage>
        <taxon>unclassified sequences</taxon>
        <taxon>metagenomes</taxon>
        <taxon>ecological metagenomes</taxon>
    </lineage>
</organism>
<keyword evidence="1" id="KW-1133">Transmembrane helix</keyword>
<gene>
    <name evidence="3" type="ORF">S03H2_16740</name>
</gene>
<keyword evidence="1" id="KW-0812">Transmembrane</keyword>
<accession>X1FDC4</accession>
<dbReference type="EMBL" id="BARU01008575">
    <property type="protein sequence ID" value="GAH42952.1"/>
    <property type="molecule type" value="Genomic_DNA"/>
</dbReference>
<dbReference type="SUPFAM" id="SSF55785">
    <property type="entry name" value="PYP-like sensor domain (PAS domain)"/>
    <property type="match status" value="1"/>
</dbReference>
<dbReference type="InterPro" id="IPR000014">
    <property type="entry name" value="PAS"/>
</dbReference>
<evidence type="ECO:0000313" key="3">
    <source>
        <dbReference type="EMBL" id="GAH42952.1"/>
    </source>
</evidence>
<dbReference type="Pfam" id="PF13426">
    <property type="entry name" value="PAS_9"/>
    <property type="match status" value="1"/>
</dbReference>